<dbReference type="AlphaFoldDB" id="A0A0B5ARH0"/>
<evidence type="ECO:0000256" key="2">
    <source>
        <dbReference type="ARBA" id="ARBA00004141"/>
    </source>
</evidence>
<dbReference type="CDD" id="cd05709">
    <property type="entry name" value="S2P-M50"/>
    <property type="match status" value="1"/>
</dbReference>
<dbReference type="GO" id="GO:0006508">
    <property type="term" value="P:proteolysis"/>
    <property type="evidence" value="ECO:0007669"/>
    <property type="project" value="InterPro"/>
</dbReference>
<keyword evidence="10" id="KW-1185">Reference proteome</keyword>
<dbReference type="GO" id="GO:0016020">
    <property type="term" value="C:membrane"/>
    <property type="evidence" value="ECO:0007669"/>
    <property type="project" value="UniProtKB-SubCell"/>
</dbReference>
<name>A0A0B5ARH0_9BACL</name>
<reference evidence="9 10" key="1">
    <citation type="submission" date="2014-08" db="EMBL/GenBank/DDBJ databases">
        <title>Complete genome of a marine bacteria Jeotgalibacillus malaysiensis.</title>
        <authorList>
            <person name="Yaakop A.S."/>
            <person name="Chan K.-G."/>
            <person name="Goh K.M."/>
        </authorList>
    </citation>
    <scope>NUCLEOTIDE SEQUENCE [LARGE SCALE GENOMIC DNA]</scope>
    <source>
        <strain evidence="9 10">D5</strain>
    </source>
</reference>
<feature type="transmembrane region" description="Helical" evidence="7">
    <location>
        <begin position="44"/>
        <end position="66"/>
    </location>
</feature>
<evidence type="ECO:0000256" key="7">
    <source>
        <dbReference type="SAM" id="Phobius"/>
    </source>
</evidence>
<feature type="domain" description="Peptidase M50" evidence="8">
    <location>
        <begin position="56"/>
        <end position="156"/>
    </location>
</feature>
<evidence type="ECO:0000313" key="10">
    <source>
        <dbReference type="Proteomes" id="UP000031449"/>
    </source>
</evidence>
<feature type="transmembrane region" description="Helical" evidence="7">
    <location>
        <begin position="134"/>
        <end position="155"/>
    </location>
</feature>
<dbReference type="InterPro" id="IPR008915">
    <property type="entry name" value="Peptidase_M50"/>
</dbReference>
<dbReference type="Proteomes" id="UP000031449">
    <property type="component" value="Chromosome"/>
</dbReference>
<gene>
    <name evidence="9" type="ORF">JMA_35230</name>
</gene>
<organism evidence="9 10">
    <name type="scientific">Jeotgalibacillus malaysiensis</name>
    <dbReference type="NCBI Taxonomy" id="1508404"/>
    <lineage>
        <taxon>Bacteria</taxon>
        <taxon>Bacillati</taxon>
        <taxon>Bacillota</taxon>
        <taxon>Bacilli</taxon>
        <taxon>Bacillales</taxon>
        <taxon>Caryophanaceae</taxon>
        <taxon>Jeotgalibacillus</taxon>
    </lineage>
</organism>
<keyword evidence="4 7" id="KW-0812">Transmembrane</keyword>
<dbReference type="STRING" id="1508404.JMA_35230"/>
<comment type="similarity">
    <text evidence="3">Belongs to the peptidase M50B family.</text>
</comment>
<proteinExistence type="inferred from homology"/>
<evidence type="ECO:0000256" key="4">
    <source>
        <dbReference type="ARBA" id="ARBA00022692"/>
    </source>
</evidence>
<protein>
    <recommendedName>
        <fullName evidence="8">Peptidase M50 domain-containing protein</fullName>
    </recommendedName>
</protein>
<evidence type="ECO:0000256" key="6">
    <source>
        <dbReference type="ARBA" id="ARBA00023136"/>
    </source>
</evidence>
<comment type="subcellular location">
    <subcellularLocation>
        <location evidence="2">Membrane</location>
        <topology evidence="2">Multi-pass membrane protein</topology>
    </subcellularLocation>
</comment>
<sequence>MTQVTEKKTVQPGSKFKTQGVQALFGLLMGVLISSFVLREEVPITVTGVLFILFVALISFIISLLIHETGHAIGGKLGGMEVMNLSYGPFVYAKVSGKSRFFFKLPSLGYIGRAMMRFPERVSDKAMQKKLLRLIYAGPVSNIVTGGAALILGYFIWPSGIILTFAMVSLFLGITNLASIETPTGVLTDGKMISILKEKEPGAEVILVSYQLLQEDPTGTGHWKKETVERAEQIINRYPDWPLAASLLATIGPYYYKSDPDRFLELTDGRAFKKRTNKAVVLQDMIDIATATGLYFAGKLHEEPDIERKLQLISNKNDVTRYMRDAYLAIVYGEKSQALAALDRVDRAIGEWHPLYLEGSSEQKVTQEIRNHLK</sequence>
<comment type="cofactor">
    <cofactor evidence="1">
        <name>Zn(2+)</name>
        <dbReference type="ChEBI" id="CHEBI:29105"/>
    </cofactor>
</comment>
<dbReference type="Pfam" id="PF02163">
    <property type="entry name" value="Peptidase_M50"/>
    <property type="match status" value="1"/>
</dbReference>
<dbReference type="EMBL" id="CP009416">
    <property type="protein sequence ID" value="AJD92840.1"/>
    <property type="molecule type" value="Genomic_DNA"/>
</dbReference>
<evidence type="ECO:0000256" key="5">
    <source>
        <dbReference type="ARBA" id="ARBA00022989"/>
    </source>
</evidence>
<feature type="transmembrane region" description="Helical" evidence="7">
    <location>
        <begin position="161"/>
        <end position="180"/>
    </location>
</feature>
<keyword evidence="6 7" id="KW-0472">Membrane</keyword>
<feature type="transmembrane region" description="Helical" evidence="7">
    <location>
        <begin position="21"/>
        <end position="38"/>
    </location>
</feature>
<dbReference type="BioCyc" id="JESP1508404:G14D9-12804-MONOMER"/>
<evidence type="ECO:0000256" key="1">
    <source>
        <dbReference type="ARBA" id="ARBA00001947"/>
    </source>
</evidence>
<dbReference type="HOGENOM" id="CLU_739224_0_0_9"/>
<accession>A0A0B5ARH0</accession>
<evidence type="ECO:0000259" key="8">
    <source>
        <dbReference type="Pfam" id="PF02163"/>
    </source>
</evidence>
<evidence type="ECO:0000256" key="3">
    <source>
        <dbReference type="ARBA" id="ARBA00007931"/>
    </source>
</evidence>
<keyword evidence="5 7" id="KW-1133">Transmembrane helix</keyword>
<dbReference type="KEGG" id="jeo:JMA_35230"/>
<evidence type="ECO:0000313" key="9">
    <source>
        <dbReference type="EMBL" id="AJD92840.1"/>
    </source>
</evidence>